<name>A0AAD3TKH9_NEPGR</name>
<dbReference type="Proteomes" id="UP001279734">
    <property type="component" value="Unassembled WGS sequence"/>
</dbReference>
<feature type="transmembrane region" description="Helical" evidence="1">
    <location>
        <begin position="79"/>
        <end position="101"/>
    </location>
</feature>
<evidence type="ECO:0000313" key="2">
    <source>
        <dbReference type="EMBL" id="GMH30422.1"/>
    </source>
</evidence>
<organism evidence="2 3">
    <name type="scientific">Nepenthes gracilis</name>
    <name type="common">Slender pitcher plant</name>
    <dbReference type="NCBI Taxonomy" id="150966"/>
    <lineage>
        <taxon>Eukaryota</taxon>
        <taxon>Viridiplantae</taxon>
        <taxon>Streptophyta</taxon>
        <taxon>Embryophyta</taxon>
        <taxon>Tracheophyta</taxon>
        <taxon>Spermatophyta</taxon>
        <taxon>Magnoliopsida</taxon>
        <taxon>eudicotyledons</taxon>
        <taxon>Gunneridae</taxon>
        <taxon>Pentapetalae</taxon>
        <taxon>Caryophyllales</taxon>
        <taxon>Nepenthaceae</taxon>
        <taxon>Nepenthes</taxon>
    </lineage>
</organism>
<protein>
    <submittedName>
        <fullName evidence="2">Uncharacterized protein</fullName>
    </submittedName>
</protein>
<dbReference type="AlphaFoldDB" id="A0AAD3TKH9"/>
<reference evidence="2" key="1">
    <citation type="submission" date="2023-05" db="EMBL/GenBank/DDBJ databases">
        <title>Nepenthes gracilis genome sequencing.</title>
        <authorList>
            <person name="Fukushima K."/>
        </authorList>
    </citation>
    <scope>NUCLEOTIDE SEQUENCE</scope>
    <source>
        <strain evidence="2">SING2019-196</strain>
    </source>
</reference>
<keyword evidence="1" id="KW-0812">Transmembrane</keyword>
<keyword evidence="1" id="KW-1133">Transmembrane helix</keyword>
<gene>
    <name evidence="2" type="ORF">Nepgr_032265</name>
</gene>
<sequence>MAAGRMLECCCRSLWDRYLPAIGSAVDASAWVLTALAVFYLWLYEGAGAFPVWLHAADKMLDKLDDVVWLDMRNDLESGIFLAAAGAFQLLVVLGVSPSLAARAGIRLSVWWEEISTFNVDGIRWATLRELLGIEGLQVLEELGGSPPSPPKRNWPGG</sequence>
<feature type="transmembrane region" description="Helical" evidence="1">
    <location>
        <begin position="21"/>
        <end position="43"/>
    </location>
</feature>
<keyword evidence="1" id="KW-0472">Membrane</keyword>
<proteinExistence type="predicted"/>
<comment type="caution">
    <text evidence="2">The sequence shown here is derived from an EMBL/GenBank/DDBJ whole genome shotgun (WGS) entry which is preliminary data.</text>
</comment>
<dbReference type="EMBL" id="BSYO01000038">
    <property type="protein sequence ID" value="GMH30422.1"/>
    <property type="molecule type" value="Genomic_DNA"/>
</dbReference>
<evidence type="ECO:0000313" key="3">
    <source>
        <dbReference type="Proteomes" id="UP001279734"/>
    </source>
</evidence>
<accession>A0AAD3TKH9</accession>
<keyword evidence="3" id="KW-1185">Reference proteome</keyword>
<evidence type="ECO:0000256" key="1">
    <source>
        <dbReference type="SAM" id="Phobius"/>
    </source>
</evidence>